<evidence type="ECO:0000313" key="5">
    <source>
        <dbReference type="EMBL" id="TCL00453.1"/>
    </source>
</evidence>
<accession>A0A4R1N404</accession>
<reference evidence="5 6" key="1">
    <citation type="submission" date="2019-03" db="EMBL/GenBank/DDBJ databases">
        <title>Genomic Encyclopedia of Archaeal and Bacterial Type Strains, Phase II (KMG-II): from individual species to whole genera.</title>
        <authorList>
            <person name="Goeker M."/>
        </authorList>
    </citation>
    <scope>NUCLEOTIDE SEQUENCE [LARGE SCALE GENOMIC DNA]</scope>
    <source>
        <strain evidence="5 6">DSM 26433</strain>
    </source>
</reference>
<gene>
    <name evidence="5" type="ORF">BXY66_3095</name>
</gene>
<proteinExistence type="predicted"/>
<comment type="subcellular location">
    <subcellularLocation>
        <location evidence="1">Cell envelope</location>
    </subcellularLocation>
</comment>
<dbReference type="InterPro" id="IPR034984">
    <property type="entry name" value="Imelysin-like_IPPA"/>
</dbReference>
<dbReference type="Gene3D" id="1.20.1420.20">
    <property type="entry name" value="M75 peptidase, HXXE motif"/>
    <property type="match status" value="1"/>
</dbReference>
<dbReference type="InterPro" id="IPR018976">
    <property type="entry name" value="Imelysin-like"/>
</dbReference>
<evidence type="ECO:0000256" key="2">
    <source>
        <dbReference type="ARBA" id="ARBA00022729"/>
    </source>
</evidence>
<feature type="signal peptide" evidence="3">
    <location>
        <begin position="1"/>
        <end position="21"/>
    </location>
</feature>
<dbReference type="CDD" id="cd14659">
    <property type="entry name" value="Imelysin-like_IPPA"/>
    <property type="match status" value="1"/>
</dbReference>
<evidence type="ECO:0000313" key="6">
    <source>
        <dbReference type="Proteomes" id="UP000295673"/>
    </source>
</evidence>
<feature type="domain" description="Imelysin-like" evidence="4">
    <location>
        <begin position="39"/>
        <end position="314"/>
    </location>
</feature>
<dbReference type="OrthoDB" id="5729110at2"/>
<sequence>MARILALLGFLILGIAAQAEAQSIDIEERVEVAVSQHVVPGFARFASTAGALSKAAEHTCDPKSETLRNAFHTAFDDWVRISHLRFGPSEVENRAYGVAFWPDTRGKTPKALSGLITGESPAGLSAEDLMQQSIAVQGFYALEYLLFDEAFWDMGEASYRCSLIRNLAEGIAFRAEAIYADWTDVFAAEMLRPSATGTYRSSKEAAGELVKAVSTGLQFTDEARLARPLGTFDRPRPKRAEAWRSERSLRHVILSLEAVGDLATLLAGETSAAERIASEFDTALANANFDDPVFAGVSESIGRLKIENLQQYVYGLRETAVSELVAVLDVSIGFNALDGD</sequence>
<keyword evidence="2 3" id="KW-0732">Signal</keyword>
<dbReference type="AlphaFoldDB" id="A0A4R1N404"/>
<dbReference type="EMBL" id="SMGR01000003">
    <property type="protein sequence ID" value="TCL00453.1"/>
    <property type="molecule type" value="Genomic_DNA"/>
</dbReference>
<evidence type="ECO:0000256" key="3">
    <source>
        <dbReference type="SAM" id="SignalP"/>
    </source>
</evidence>
<evidence type="ECO:0000259" key="4">
    <source>
        <dbReference type="Pfam" id="PF09375"/>
    </source>
</evidence>
<organism evidence="5 6">
    <name type="scientific">Shimia isoporae</name>
    <dbReference type="NCBI Taxonomy" id="647720"/>
    <lineage>
        <taxon>Bacteria</taxon>
        <taxon>Pseudomonadati</taxon>
        <taxon>Pseudomonadota</taxon>
        <taxon>Alphaproteobacteria</taxon>
        <taxon>Rhodobacterales</taxon>
        <taxon>Roseobacteraceae</taxon>
    </lineage>
</organism>
<feature type="chain" id="PRO_5020593129" description="Imelysin-like domain-containing protein" evidence="3">
    <location>
        <begin position="22"/>
        <end position="340"/>
    </location>
</feature>
<protein>
    <recommendedName>
        <fullName evidence="4">Imelysin-like domain-containing protein</fullName>
    </recommendedName>
</protein>
<comment type="caution">
    <text evidence="5">The sequence shown here is derived from an EMBL/GenBank/DDBJ whole genome shotgun (WGS) entry which is preliminary data.</text>
</comment>
<dbReference type="Proteomes" id="UP000295673">
    <property type="component" value="Unassembled WGS sequence"/>
</dbReference>
<dbReference type="GO" id="GO:0030313">
    <property type="term" value="C:cell envelope"/>
    <property type="evidence" value="ECO:0007669"/>
    <property type="project" value="UniProtKB-SubCell"/>
</dbReference>
<evidence type="ECO:0000256" key="1">
    <source>
        <dbReference type="ARBA" id="ARBA00004196"/>
    </source>
</evidence>
<dbReference type="RefSeq" id="WP_132861231.1">
    <property type="nucleotide sequence ID" value="NZ_SMGR01000003.1"/>
</dbReference>
<keyword evidence="6" id="KW-1185">Reference proteome</keyword>
<dbReference type="InterPro" id="IPR038352">
    <property type="entry name" value="Imelysin_sf"/>
</dbReference>
<dbReference type="Pfam" id="PF09375">
    <property type="entry name" value="Peptidase_M75"/>
    <property type="match status" value="1"/>
</dbReference>
<name>A0A4R1N404_9RHOB</name>